<gene>
    <name evidence="2" type="ORF">DGYR_LOCUS2516</name>
</gene>
<accession>A0A7I8VG83</accession>
<dbReference type="Pfam" id="PF03645">
    <property type="entry name" value="Tctex-1"/>
    <property type="match status" value="1"/>
</dbReference>
<comment type="similarity">
    <text evidence="1">Belongs to the dynein light chain Tctex-type family.</text>
</comment>
<dbReference type="PANTHER" id="PTHR21255:SF65">
    <property type="entry name" value="TCTEX1 DOMAIN-CONTAINING PROTEIN 2"/>
    <property type="match status" value="1"/>
</dbReference>
<proteinExistence type="inferred from homology"/>
<dbReference type="EMBL" id="CAJFCJ010000004">
    <property type="protein sequence ID" value="CAD5113549.1"/>
    <property type="molecule type" value="Genomic_DNA"/>
</dbReference>
<dbReference type="Gene3D" id="3.30.1140.40">
    <property type="entry name" value="Tctex-1"/>
    <property type="match status" value="1"/>
</dbReference>
<dbReference type="Proteomes" id="UP000549394">
    <property type="component" value="Unassembled WGS sequence"/>
</dbReference>
<comment type="caution">
    <text evidence="2">The sequence shown here is derived from an EMBL/GenBank/DDBJ whole genome shotgun (WGS) entry which is preliminary data.</text>
</comment>
<sequence>MSSTDLARDRAAKLLKKRGSLSSQGTSNEYNLHAHRKQGSISTISFMEDHTNQEHHHKPAVKMENTYQLGPTKKFPVGQITQIISDVLQSYLMDERYEVELCRNMTKTLSDVVKARVKELQLPRYKIVCLVNIGEVKNQGVKMSSRCLWDPTNDTFATYEFTNGSLFATASVYGIYME</sequence>
<dbReference type="FunFam" id="3.30.1140.40:FF:000003">
    <property type="entry name" value="tctex1 domain-containing protein 2"/>
    <property type="match status" value="1"/>
</dbReference>
<dbReference type="OrthoDB" id="10248487at2759"/>
<organism evidence="2 3">
    <name type="scientific">Dimorphilus gyrociliatus</name>
    <dbReference type="NCBI Taxonomy" id="2664684"/>
    <lineage>
        <taxon>Eukaryota</taxon>
        <taxon>Metazoa</taxon>
        <taxon>Spiralia</taxon>
        <taxon>Lophotrochozoa</taxon>
        <taxon>Annelida</taxon>
        <taxon>Polychaeta</taxon>
        <taxon>Polychaeta incertae sedis</taxon>
        <taxon>Dinophilidae</taxon>
        <taxon>Dimorphilus</taxon>
    </lineage>
</organism>
<dbReference type="GO" id="GO:0007018">
    <property type="term" value="P:microtubule-based movement"/>
    <property type="evidence" value="ECO:0007669"/>
    <property type="project" value="TreeGrafter"/>
</dbReference>
<dbReference type="GO" id="GO:0005737">
    <property type="term" value="C:cytoplasm"/>
    <property type="evidence" value="ECO:0007669"/>
    <property type="project" value="TreeGrafter"/>
</dbReference>
<dbReference type="InterPro" id="IPR038586">
    <property type="entry name" value="Tctex-1-like_sf"/>
</dbReference>
<evidence type="ECO:0000256" key="1">
    <source>
        <dbReference type="ARBA" id="ARBA00005361"/>
    </source>
</evidence>
<dbReference type="PANTHER" id="PTHR21255">
    <property type="entry name" value="T-COMPLEX-ASSOCIATED-TESTIS-EXPRESSED 1/ DYNEIN LIGHT CHAIN"/>
    <property type="match status" value="1"/>
</dbReference>
<keyword evidence="3" id="KW-1185">Reference proteome</keyword>
<reference evidence="2 3" key="1">
    <citation type="submission" date="2020-08" db="EMBL/GenBank/DDBJ databases">
        <authorList>
            <person name="Hejnol A."/>
        </authorList>
    </citation>
    <scope>NUCLEOTIDE SEQUENCE [LARGE SCALE GENOMIC DNA]</scope>
</reference>
<dbReference type="GO" id="GO:0005868">
    <property type="term" value="C:cytoplasmic dynein complex"/>
    <property type="evidence" value="ECO:0007669"/>
    <property type="project" value="TreeGrafter"/>
</dbReference>
<dbReference type="GO" id="GO:0045505">
    <property type="term" value="F:dynein intermediate chain binding"/>
    <property type="evidence" value="ECO:0007669"/>
    <property type="project" value="TreeGrafter"/>
</dbReference>
<evidence type="ECO:0000313" key="2">
    <source>
        <dbReference type="EMBL" id="CAD5113549.1"/>
    </source>
</evidence>
<dbReference type="InterPro" id="IPR005334">
    <property type="entry name" value="Tctex-1-like"/>
</dbReference>
<dbReference type="CDD" id="cd21458">
    <property type="entry name" value="DLC-like_TCTEX1D1"/>
    <property type="match status" value="1"/>
</dbReference>
<name>A0A7I8VG83_9ANNE</name>
<protein>
    <submittedName>
        <fullName evidence="2">DgyrCDS2712</fullName>
    </submittedName>
</protein>
<evidence type="ECO:0000313" key="3">
    <source>
        <dbReference type="Proteomes" id="UP000549394"/>
    </source>
</evidence>
<dbReference type="AlphaFoldDB" id="A0A7I8VG83"/>